<dbReference type="Proteomes" id="UP000250266">
    <property type="component" value="Unassembled WGS sequence"/>
</dbReference>
<feature type="non-terminal residue" evidence="1">
    <location>
        <position position="1"/>
    </location>
</feature>
<accession>A0A8E2JDS5</accession>
<reference evidence="1 2" key="1">
    <citation type="journal article" date="2016" name="Nat. Commun.">
        <title>Ectomycorrhizal ecology is imprinted in the genome of the dominant symbiotic fungus Cenococcum geophilum.</title>
        <authorList>
            <consortium name="DOE Joint Genome Institute"/>
            <person name="Peter M."/>
            <person name="Kohler A."/>
            <person name="Ohm R.A."/>
            <person name="Kuo A."/>
            <person name="Krutzmann J."/>
            <person name="Morin E."/>
            <person name="Arend M."/>
            <person name="Barry K.W."/>
            <person name="Binder M."/>
            <person name="Choi C."/>
            <person name="Clum A."/>
            <person name="Copeland A."/>
            <person name="Grisel N."/>
            <person name="Haridas S."/>
            <person name="Kipfer T."/>
            <person name="LaButti K."/>
            <person name="Lindquist E."/>
            <person name="Lipzen A."/>
            <person name="Maire R."/>
            <person name="Meier B."/>
            <person name="Mihaltcheva S."/>
            <person name="Molinier V."/>
            <person name="Murat C."/>
            <person name="Poggeler S."/>
            <person name="Quandt C.A."/>
            <person name="Sperisen C."/>
            <person name="Tritt A."/>
            <person name="Tisserant E."/>
            <person name="Crous P.W."/>
            <person name="Henrissat B."/>
            <person name="Nehls U."/>
            <person name="Egli S."/>
            <person name="Spatafora J.W."/>
            <person name="Grigoriev I.V."/>
            <person name="Martin F.M."/>
        </authorList>
    </citation>
    <scope>NUCLEOTIDE SEQUENCE [LARGE SCALE GENOMIC DNA]</scope>
    <source>
        <strain evidence="1 2">CBS 459.81</strain>
    </source>
</reference>
<evidence type="ECO:0000313" key="1">
    <source>
        <dbReference type="EMBL" id="OCK78677.1"/>
    </source>
</evidence>
<dbReference type="OrthoDB" id="428260at2759"/>
<proteinExistence type="predicted"/>
<name>A0A8E2JDS5_9PEZI</name>
<organism evidence="1 2">
    <name type="scientific">Lepidopterella palustris CBS 459.81</name>
    <dbReference type="NCBI Taxonomy" id="1314670"/>
    <lineage>
        <taxon>Eukaryota</taxon>
        <taxon>Fungi</taxon>
        <taxon>Dikarya</taxon>
        <taxon>Ascomycota</taxon>
        <taxon>Pezizomycotina</taxon>
        <taxon>Dothideomycetes</taxon>
        <taxon>Pleosporomycetidae</taxon>
        <taxon>Mytilinidiales</taxon>
        <taxon>Argynnaceae</taxon>
        <taxon>Lepidopterella</taxon>
    </lineage>
</organism>
<gene>
    <name evidence="1" type="ORF">K432DRAFT_394587</name>
</gene>
<keyword evidence="2" id="KW-1185">Reference proteome</keyword>
<dbReference type="EMBL" id="KV745046">
    <property type="protein sequence ID" value="OCK78677.1"/>
    <property type="molecule type" value="Genomic_DNA"/>
</dbReference>
<protein>
    <submittedName>
        <fullName evidence="1">Uncharacterized protein</fullName>
    </submittedName>
</protein>
<sequence>TNLDFLVNHLGLDANGSALVSHATGTPLTPSYSHGSRLLSQKSLALFMSCTELIISIAPMQLIERGTVSLNDSAIIARHFLKLCPRKVVVKFENPIVPYNELKPLIFKEREGGTIPWMLLTQMYGIGPSLFDASLKEVFGPG</sequence>
<evidence type="ECO:0000313" key="2">
    <source>
        <dbReference type="Proteomes" id="UP000250266"/>
    </source>
</evidence>
<dbReference type="InterPro" id="IPR012338">
    <property type="entry name" value="Beta-lactam/transpept-like"/>
</dbReference>
<dbReference type="Gene3D" id="3.40.710.10">
    <property type="entry name" value="DD-peptidase/beta-lactamase superfamily"/>
    <property type="match status" value="1"/>
</dbReference>
<dbReference type="AlphaFoldDB" id="A0A8E2JDS5"/>